<gene>
    <name evidence="5" type="ORF">SAMN04488241_103108</name>
</gene>
<dbReference type="PRINTS" id="PR00778">
    <property type="entry name" value="HTHARSR"/>
</dbReference>
<evidence type="ECO:0000256" key="3">
    <source>
        <dbReference type="ARBA" id="ARBA00023163"/>
    </source>
</evidence>
<dbReference type="InterPro" id="IPR001845">
    <property type="entry name" value="HTH_ArsR_DNA-bd_dom"/>
</dbReference>
<keyword evidence="6" id="KW-1185">Reference proteome</keyword>
<dbReference type="CDD" id="cd00090">
    <property type="entry name" value="HTH_ARSR"/>
    <property type="match status" value="1"/>
</dbReference>
<evidence type="ECO:0000256" key="1">
    <source>
        <dbReference type="ARBA" id="ARBA00023015"/>
    </source>
</evidence>
<evidence type="ECO:0000313" key="6">
    <source>
        <dbReference type="Proteomes" id="UP000199586"/>
    </source>
</evidence>
<dbReference type="RefSeq" id="WP_093332068.1">
    <property type="nucleotide sequence ID" value="NZ_FOXP01000003.1"/>
</dbReference>
<dbReference type="InterPro" id="IPR036390">
    <property type="entry name" value="WH_DNA-bd_sf"/>
</dbReference>
<dbReference type="EMBL" id="FOXP01000003">
    <property type="protein sequence ID" value="SFP55309.1"/>
    <property type="molecule type" value="Genomic_DNA"/>
</dbReference>
<feature type="domain" description="HTH arsR-type" evidence="4">
    <location>
        <begin position="5"/>
        <end position="99"/>
    </location>
</feature>
<dbReference type="SMART" id="SM00418">
    <property type="entry name" value="HTH_ARSR"/>
    <property type="match status" value="1"/>
</dbReference>
<organism evidence="5 6">
    <name type="scientific">Sphingomonas rubra</name>
    <dbReference type="NCBI Taxonomy" id="634430"/>
    <lineage>
        <taxon>Bacteria</taxon>
        <taxon>Pseudomonadati</taxon>
        <taxon>Pseudomonadota</taxon>
        <taxon>Alphaproteobacteria</taxon>
        <taxon>Sphingomonadales</taxon>
        <taxon>Sphingomonadaceae</taxon>
        <taxon>Sphingomonas</taxon>
    </lineage>
</organism>
<keyword evidence="2" id="KW-0238">DNA-binding</keyword>
<dbReference type="SUPFAM" id="SSF46785">
    <property type="entry name" value="Winged helix' DNA-binding domain"/>
    <property type="match status" value="1"/>
</dbReference>
<dbReference type="Pfam" id="PF01022">
    <property type="entry name" value="HTH_5"/>
    <property type="match status" value="1"/>
</dbReference>
<dbReference type="Gene3D" id="1.10.10.10">
    <property type="entry name" value="Winged helix-like DNA-binding domain superfamily/Winged helix DNA-binding domain"/>
    <property type="match status" value="1"/>
</dbReference>
<name>A0A1I5R9W8_9SPHN</name>
<dbReference type="Proteomes" id="UP000199586">
    <property type="component" value="Unassembled WGS sequence"/>
</dbReference>
<dbReference type="STRING" id="634430.SAMN04488241_103108"/>
<dbReference type="OrthoDB" id="194599at2"/>
<evidence type="ECO:0000256" key="2">
    <source>
        <dbReference type="ARBA" id="ARBA00023125"/>
    </source>
</evidence>
<dbReference type="InterPro" id="IPR051011">
    <property type="entry name" value="Metal_resp_trans_reg"/>
</dbReference>
<dbReference type="InterPro" id="IPR036388">
    <property type="entry name" value="WH-like_DNA-bd_sf"/>
</dbReference>
<keyword evidence="1" id="KW-0805">Transcription regulation</keyword>
<proteinExistence type="predicted"/>
<dbReference type="PANTHER" id="PTHR43132:SF2">
    <property type="entry name" value="ARSENICAL RESISTANCE OPERON REPRESSOR ARSR-RELATED"/>
    <property type="match status" value="1"/>
</dbReference>
<reference evidence="5 6" key="1">
    <citation type="submission" date="2016-10" db="EMBL/GenBank/DDBJ databases">
        <authorList>
            <person name="de Groot N.N."/>
        </authorList>
    </citation>
    <scope>NUCLEOTIDE SEQUENCE [LARGE SCALE GENOMIC DNA]</scope>
    <source>
        <strain evidence="5 6">CGMCC 1.9113</strain>
    </source>
</reference>
<dbReference type="AlphaFoldDB" id="A0A1I5R9W8"/>
<evidence type="ECO:0000259" key="4">
    <source>
        <dbReference type="PROSITE" id="PS50987"/>
    </source>
</evidence>
<accession>A0A1I5R9W8</accession>
<dbReference type="PROSITE" id="PS50987">
    <property type="entry name" value="HTH_ARSR_2"/>
    <property type="match status" value="1"/>
</dbReference>
<dbReference type="PANTHER" id="PTHR43132">
    <property type="entry name" value="ARSENICAL RESISTANCE OPERON REPRESSOR ARSR-RELATED"/>
    <property type="match status" value="1"/>
</dbReference>
<dbReference type="InterPro" id="IPR011991">
    <property type="entry name" value="ArsR-like_HTH"/>
</dbReference>
<sequence>MTVPLSRDRAADAAERLRAFAQPQRLMILSALVGRELAVGVIDAETAIGQPALSQQLAELRRAGLVATRRESKQVLYRLADDRTAAIVRFVAAVFGGDAAPHDAIDAPAQPAPGGTRSAAMFAVIDR</sequence>
<dbReference type="NCBIfam" id="NF033788">
    <property type="entry name" value="HTH_metalloreg"/>
    <property type="match status" value="1"/>
</dbReference>
<evidence type="ECO:0000313" key="5">
    <source>
        <dbReference type="EMBL" id="SFP55309.1"/>
    </source>
</evidence>
<dbReference type="GO" id="GO:0003677">
    <property type="term" value="F:DNA binding"/>
    <property type="evidence" value="ECO:0007669"/>
    <property type="project" value="UniProtKB-KW"/>
</dbReference>
<keyword evidence="3" id="KW-0804">Transcription</keyword>
<dbReference type="GO" id="GO:0003700">
    <property type="term" value="F:DNA-binding transcription factor activity"/>
    <property type="evidence" value="ECO:0007669"/>
    <property type="project" value="InterPro"/>
</dbReference>
<protein>
    <submittedName>
        <fullName evidence="5">Transcriptional regulator, ArsR family</fullName>
    </submittedName>
</protein>